<protein>
    <submittedName>
        <fullName evidence="2">Uncharacterized protein</fullName>
    </submittedName>
</protein>
<name>A0A9Q0QR13_9MAGN</name>
<reference evidence="2" key="1">
    <citation type="journal article" date="2023" name="Plant J.">
        <title>The genome of the king protea, Protea cynaroides.</title>
        <authorList>
            <person name="Chang J."/>
            <person name="Duong T.A."/>
            <person name="Schoeman C."/>
            <person name="Ma X."/>
            <person name="Roodt D."/>
            <person name="Barker N."/>
            <person name="Li Z."/>
            <person name="Van de Peer Y."/>
            <person name="Mizrachi E."/>
        </authorList>
    </citation>
    <scope>NUCLEOTIDE SEQUENCE</scope>
    <source>
        <tissue evidence="2">Young leaves</tissue>
    </source>
</reference>
<feature type="region of interest" description="Disordered" evidence="1">
    <location>
        <begin position="20"/>
        <end position="64"/>
    </location>
</feature>
<evidence type="ECO:0000313" key="3">
    <source>
        <dbReference type="Proteomes" id="UP001141806"/>
    </source>
</evidence>
<evidence type="ECO:0000313" key="2">
    <source>
        <dbReference type="EMBL" id="KAJ4968830.1"/>
    </source>
</evidence>
<keyword evidence="3" id="KW-1185">Reference proteome</keyword>
<sequence>MLHQCERHAATIDVVEAATKKEKCASTGASNKKRSDQSDKTTKTSKNSKKQRSGNEKQDKGKTRYLDHSTYTSLTACHPLNKLVLEIMHIKRNDVMMVRPPPMLPRQRGVTRDDSAITIMIMALTLMIADIIRLSSMKTSTTDFGMSSWMTLEFPRARRLGLIDLPKTPTKLKQEKAAMLHPQNWSLALRCDWIPCYSKLSTLNIH</sequence>
<dbReference type="Proteomes" id="UP001141806">
    <property type="component" value="Unassembled WGS sequence"/>
</dbReference>
<dbReference type="AlphaFoldDB" id="A0A9Q0QR13"/>
<feature type="compositionally biased region" description="Basic and acidic residues" evidence="1">
    <location>
        <begin position="53"/>
        <end position="64"/>
    </location>
</feature>
<feature type="compositionally biased region" description="Basic and acidic residues" evidence="1">
    <location>
        <begin position="33"/>
        <end position="42"/>
    </location>
</feature>
<evidence type="ECO:0000256" key="1">
    <source>
        <dbReference type="SAM" id="MobiDB-lite"/>
    </source>
</evidence>
<comment type="caution">
    <text evidence="2">The sequence shown here is derived from an EMBL/GenBank/DDBJ whole genome shotgun (WGS) entry which is preliminary data.</text>
</comment>
<accession>A0A9Q0QR13</accession>
<gene>
    <name evidence="2" type="ORF">NE237_015531</name>
</gene>
<proteinExistence type="predicted"/>
<organism evidence="2 3">
    <name type="scientific">Protea cynaroides</name>
    <dbReference type="NCBI Taxonomy" id="273540"/>
    <lineage>
        <taxon>Eukaryota</taxon>
        <taxon>Viridiplantae</taxon>
        <taxon>Streptophyta</taxon>
        <taxon>Embryophyta</taxon>
        <taxon>Tracheophyta</taxon>
        <taxon>Spermatophyta</taxon>
        <taxon>Magnoliopsida</taxon>
        <taxon>Proteales</taxon>
        <taxon>Proteaceae</taxon>
        <taxon>Protea</taxon>
    </lineage>
</organism>
<dbReference type="EMBL" id="JAMYWD010000006">
    <property type="protein sequence ID" value="KAJ4968830.1"/>
    <property type="molecule type" value="Genomic_DNA"/>
</dbReference>